<protein>
    <submittedName>
        <fullName evidence="14">Lipid A ABC exporter, fused ATPase and inner membrane subunits MsbA</fullName>
    </submittedName>
</protein>
<dbReference type="SUPFAM" id="SSF90123">
    <property type="entry name" value="ABC transporter transmembrane region"/>
    <property type="match status" value="1"/>
</dbReference>
<keyword evidence="6" id="KW-0067">ATP-binding</keyword>
<gene>
    <name evidence="14" type="ORF">Mettu_1855</name>
</gene>
<dbReference type="InterPro" id="IPR003593">
    <property type="entry name" value="AAA+_ATPase"/>
</dbReference>
<evidence type="ECO:0000259" key="12">
    <source>
        <dbReference type="PROSITE" id="PS50893"/>
    </source>
</evidence>
<comment type="subcellular location">
    <subcellularLocation>
        <location evidence="1">Cell membrane</location>
        <topology evidence="1">Multi-pass membrane protein</topology>
    </subcellularLocation>
</comment>
<evidence type="ECO:0000256" key="6">
    <source>
        <dbReference type="ARBA" id="ARBA00022840"/>
    </source>
</evidence>
<feature type="transmembrane region" description="Helical" evidence="11">
    <location>
        <begin position="25"/>
        <end position="51"/>
    </location>
</feature>
<dbReference type="InterPro" id="IPR003439">
    <property type="entry name" value="ABC_transporter-like_ATP-bd"/>
</dbReference>
<evidence type="ECO:0000256" key="5">
    <source>
        <dbReference type="ARBA" id="ARBA00022741"/>
    </source>
</evidence>
<dbReference type="STRING" id="697282.Mettu_1855"/>
<keyword evidence="10 11" id="KW-0472">Membrane</keyword>
<feature type="domain" description="ABC transmembrane type-1" evidence="13">
    <location>
        <begin position="27"/>
        <end position="306"/>
    </location>
</feature>
<dbReference type="PANTHER" id="PTHR43394:SF1">
    <property type="entry name" value="ATP-BINDING CASSETTE SUB-FAMILY B MEMBER 10, MITOCHONDRIAL"/>
    <property type="match status" value="1"/>
</dbReference>
<reference evidence="14 15" key="1">
    <citation type="submission" date="2011-06" db="EMBL/GenBank/DDBJ databases">
        <title>Genomic sequence of Methylobacter tundripaludum SV96.</title>
        <authorList>
            <consortium name="US DOE Joint Genome Institute"/>
            <person name="Lucas S."/>
            <person name="Han J."/>
            <person name="Lapidus A."/>
            <person name="Cheng J.-F."/>
            <person name="Goodwin L."/>
            <person name="Pitluck S."/>
            <person name="Held B."/>
            <person name="Detter J.C."/>
            <person name="Han C."/>
            <person name="Tapia R."/>
            <person name="Land M."/>
            <person name="Hauser L."/>
            <person name="Kyrpides N."/>
            <person name="Ivanova N."/>
            <person name="Ovchinnikova G."/>
            <person name="Pagani I."/>
            <person name="Klotz M.G."/>
            <person name="Dispirito A.A."/>
            <person name="Murrell J.C."/>
            <person name="Dunfield P."/>
            <person name="Kalyuzhnaya M.G."/>
            <person name="Svenning M."/>
            <person name="Trotsenko Y.A."/>
            <person name="Stein L.Y."/>
            <person name="Woyke T."/>
        </authorList>
    </citation>
    <scope>NUCLEOTIDE SEQUENCE [LARGE SCALE GENOMIC DNA]</scope>
    <source>
        <strain evidence="15">ATCC BAA-1195 / DSM 17260 / SV96</strain>
    </source>
</reference>
<dbReference type="InterPro" id="IPR036640">
    <property type="entry name" value="ABC1_TM_sf"/>
</dbReference>
<keyword evidence="3" id="KW-1003">Cell membrane</keyword>
<evidence type="ECO:0000256" key="8">
    <source>
        <dbReference type="ARBA" id="ARBA00022989"/>
    </source>
</evidence>
<dbReference type="Gene3D" id="3.40.50.300">
    <property type="entry name" value="P-loop containing nucleotide triphosphate hydrolases"/>
    <property type="match status" value="1"/>
</dbReference>
<dbReference type="eggNOG" id="COG1132">
    <property type="taxonomic scope" value="Bacteria"/>
</dbReference>
<dbReference type="InterPro" id="IPR011527">
    <property type="entry name" value="ABC1_TM_dom"/>
</dbReference>
<dbReference type="PROSITE" id="PS50893">
    <property type="entry name" value="ABC_TRANSPORTER_2"/>
    <property type="match status" value="1"/>
</dbReference>
<dbReference type="OrthoDB" id="9806127at2"/>
<dbReference type="GO" id="GO:0015421">
    <property type="term" value="F:ABC-type oligopeptide transporter activity"/>
    <property type="evidence" value="ECO:0007669"/>
    <property type="project" value="TreeGrafter"/>
</dbReference>
<accession>G3IW82</accession>
<keyword evidence="4 11" id="KW-0812">Transmembrane</keyword>
<dbReference type="GO" id="GO:0034040">
    <property type="term" value="F:ATPase-coupled lipid transmembrane transporter activity"/>
    <property type="evidence" value="ECO:0007669"/>
    <property type="project" value="InterPro"/>
</dbReference>
<proteinExistence type="predicted"/>
<keyword evidence="8 11" id="KW-1133">Transmembrane helix</keyword>
<evidence type="ECO:0000256" key="11">
    <source>
        <dbReference type="SAM" id="Phobius"/>
    </source>
</evidence>
<keyword evidence="15" id="KW-1185">Reference proteome</keyword>
<evidence type="ECO:0000256" key="7">
    <source>
        <dbReference type="ARBA" id="ARBA00022967"/>
    </source>
</evidence>
<dbReference type="Gene3D" id="1.20.1560.10">
    <property type="entry name" value="ABC transporter type 1, transmembrane domain"/>
    <property type="match status" value="1"/>
</dbReference>
<dbReference type="EMBL" id="JH109152">
    <property type="protein sequence ID" value="EGW23017.1"/>
    <property type="molecule type" value="Genomic_DNA"/>
</dbReference>
<dbReference type="Pfam" id="PF00664">
    <property type="entry name" value="ABC_membrane"/>
    <property type="match status" value="1"/>
</dbReference>
<feature type="domain" description="ABC transporter" evidence="12">
    <location>
        <begin position="338"/>
        <end position="574"/>
    </location>
</feature>
<dbReference type="InterPro" id="IPR039421">
    <property type="entry name" value="Type_1_exporter"/>
</dbReference>
<dbReference type="HOGENOM" id="CLU_000604_84_3_6"/>
<evidence type="ECO:0000313" key="14">
    <source>
        <dbReference type="EMBL" id="EGW23017.1"/>
    </source>
</evidence>
<dbReference type="Pfam" id="PF00005">
    <property type="entry name" value="ABC_tran"/>
    <property type="match status" value="1"/>
</dbReference>
<evidence type="ECO:0000313" key="15">
    <source>
        <dbReference type="Proteomes" id="UP000004664"/>
    </source>
</evidence>
<dbReference type="NCBIfam" id="TIGR02203">
    <property type="entry name" value="MsbA_lipidA"/>
    <property type="match status" value="1"/>
</dbReference>
<name>G3IW82_METTV</name>
<evidence type="ECO:0000256" key="9">
    <source>
        <dbReference type="ARBA" id="ARBA00023055"/>
    </source>
</evidence>
<dbReference type="InterPro" id="IPR017871">
    <property type="entry name" value="ABC_transporter-like_CS"/>
</dbReference>
<dbReference type="GO" id="GO:0005886">
    <property type="term" value="C:plasma membrane"/>
    <property type="evidence" value="ECO:0007669"/>
    <property type="project" value="UniProtKB-SubCell"/>
</dbReference>
<dbReference type="Proteomes" id="UP000004664">
    <property type="component" value="Unassembled WGS sequence"/>
</dbReference>
<dbReference type="InterPro" id="IPR027417">
    <property type="entry name" value="P-loop_NTPase"/>
</dbReference>
<evidence type="ECO:0000256" key="2">
    <source>
        <dbReference type="ARBA" id="ARBA00022448"/>
    </source>
</evidence>
<organism evidence="14 15">
    <name type="scientific">Methylobacter tundripaludum (strain ATCC BAA-1195 / DSM 17260 / SV96)</name>
    <dbReference type="NCBI Taxonomy" id="697282"/>
    <lineage>
        <taxon>Bacteria</taxon>
        <taxon>Pseudomonadati</taxon>
        <taxon>Pseudomonadota</taxon>
        <taxon>Gammaproteobacteria</taxon>
        <taxon>Methylococcales</taxon>
        <taxon>Methylococcaceae</taxon>
        <taxon>Methylobacter</taxon>
    </lineage>
</organism>
<keyword evidence="2" id="KW-0813">Transport</keyword>
<dbReference type="PANTHER" id="PTHR43394">
    <property type="entry name" value="ATP-DEPENDENT PERMEASE MDL1, MITOCHONDRIAL"/>
    <property type="match status" value="1"/>
</dbReference>
<evidence type="ECO:0000256" key="3">
    <source>
        <dbReference type="ARBA" id="ARBA00022475"/>
    </source>
</evidence>
<dbReference type="AlphaFoldDB" id="G3IW82"/>
<dbReference type="PROSITE" id="PS50929">
    <property type="entry name" value="ABC_TM1F"/>
    <property type="match status" value="1"/>
</dbReference>
<dbReference type="PROSITE" id="PS00211">
    <property type="entry name" value="ABC_TRANSPORTER_1"/>
    <property type="match status" value="1"/>
</dbReference>
<dbReference type="RefSeq" id="WP_006891073.1">
    <property type="nucleotide sequence ID" value="NZ_JH109152.1"/>
</dbReference>
<dbReference type="SMART" id="SM00382">
    <property type="entry name" value="AAA"/>
    <property type="match status" value="1"/>
</dbReference>
<evidence type="ECO:0000256" key="10">
    <source>
        <dbReference type="ARBA" id="ARBA00023136"/>
    </source>
</evidence>
<evidence type="ECO:0000256" key="1">
    <source>
        <dbReference type="ARBA" id="ARBA00004651"/>
    </source>
</evidence>
<feature type="transmembrane region" description="Helical" evidence="11">
    <location>
        <begin position="63"/>
        <end position="82"/>
    </location>
</feature>
<feature type="transmembrane region" description="Helical" evidence="11">
    <location>
        <begin position="252"/>
        <end position="272"/>
    </location>
</feature>
<keyword evidence="7" id="KW-1278">Translocase</keyword>
<dbReference type="FunFam" id="3.40.50.300:FF:000140">
    <property type="entry name" value="Lipid A export ATP-binding/permease protein MsbA"/>
    <property type="match status" value="1"/>
</dbReference>
<dbReference type="GO" id="GO:0005524">
    <property type="term" value="F:ATP binding"/>
    <property type="evidence" value="ECO:0007669"/>
    <property type="project" value="UniProtKB-KW"/>
</dbReference>
<keyword evidence="5" id="KW-0547">Nucleotide-binding</keyword>
<dbReference type="GO" id="GO:0016887">
    <property type="term" value="F:ATP hydrolysis activity"/>
    <property type="evidence" value="ECO:0007669"/>
    <property type="project" value="InterPro"/>
</dbReference>
<feature type="transmembrane region" description="Helical" evidence="11">
    <location>
        <begin position="163"/>
        <end position="183"/>
    </location>
</feature>
<sequence length="597" mass="66108">MNKASKASTQIYKRLLTYVKPHRGLFAISIVGFLMYSGTQTLFAALIKHIIDTLQTESREGMYYLPLLFSGLIVVHGIGAYLGNYFLAKVSTNVVHALRCEIFNQYTRLPTAYFDANNSGYMISRITNNVGQVTQATTDAVRTFVREGFTAIGLLIYLFYSNWMLSLVFIAIAPIIVVLVSYVSKRLRGISKKIQESIGDMTHITSELVGGHRVVRSYGGEEYERRRFLESSLYNRRQSLKLSTTMAIHNPIMQFIIAIALSFLMYMALFFMKQASVGEFVGYLTAAFLLPRPIRQLSDANGDIQKGIAAAESLFEILDEPGELDEGTYQAERCKGALEFKNLTFQYAGANEPALIDINFKAEPGQTIALVGASGGGKSTLANLVSRFYPHDTGEILLDGVEINTYELANLRKQLALVNQQVTLFNDTIANNIAYGSLATATRSEITQAATDAYAMEFIAKYEQGLDTEIGENGVKLSGGQRQRLALARALLKDAPILILDEATSALDTESERFIQAALQKVMSNRTTLVIAHRLSTIENADIILVMDHGRIVERGSHQELIAKNGAYARLHSMQFKEHRKGDQPIAATEALHSDIA</sequence>
<evidence type="ECO:0000256" key="4">
    <source>
        <dbReference type="ARBA" id="ARBA00022692"/>
    </source>
</evidence>
<dbReference type="SUPFAM" id="SSF52540">
    <property type="entry name" value="P-loop containing nucleoside triphosphate hydrolases"/>
    <property type="match status" value="1"/>
</dbReference>
<dbReference type="CDD" id="cd18552">
    <property type="entry name" value="ABC_6TM_MsbA_like"/>
    <property type="match status" value="1"/>
</dbReference>
<keyword evidence="9" id="KW-0445">Lipid transport</keyword>
<evidence type="ECO:0000259" key="13">
    <source>
        <dbReference type="PROSITE" id="PS50929"/>
    </source>
</evidence>
<dbReference type="InterPro" id="IPR011917">
    <property type="entry name" value="ABC_transpr_lipidA"/>
</dbReference>